<evidence type="ECO:0000256" key="4">
    <source>
        <dbReference type="ARBA" id="ARBA00023027"/>
    </source>
</evidence>
<feature type="binding site" evidence="6">
    <location>
        <begin position="96"/>
        <end position="99"/>
    </location>
    <ligand>
        <name>FMN</name>
        <dbReference type="ChEBI" id="CHEBI:58210"/>
    </ligand>
</feature>
<dbReference type="GO" id="GO:0010181">
    <property type="term" value="F:FMN binding"/>
    <property type="evidence" value="ECO:0007669"/>
    <property type="project" value="UniProtKB-UniRule"/>
</dbReference>
<dbReference type="Proteomes" id="UP000253410">
    <property type="component" value="Unassembled WGS sequence"/>
</dbReference>
<dbReference type="AlphaFoldDB" id="A0A365XSM9"/>
<proteinExistence type="inferred from homology"/>
<comment type="subunit">
    <text evidence="6">Homodimer.</text>
</comment>
<feature type="domain" description="Flavodoxin-like fold" evidence="7">
    <location>
        <begin position="2"/>
        <end position="196"/>
    </location>
</feature>
<evidence type="ECO:0000259" key="7">
    <source>
        <dbReference type="Pfam" id="PF02525"/>
    </source>
</evidence>
<feature type="binding site" evidence="6">
    <location>
        <position position="10"/>
    </location>
    <ligand>
        <name>FMN</name>
        <dbReference type="ChEBI" id="CHEBI:58210"/>
    </ligand>
</feature>
<comment type="function">
    <text evidence="6">Also exhibits azoreductase activity. Catalyzes the reductive cleavage of the azo bond in aromatic azo compounds to the corresponding amines.</text>
</comment>
<organism evidence="8 9">
    <name type="scientific">Chitinophaga flava</name>
    <dbReference type="NCBI Taxonomy" id="2259036"/>
    <lineage>
        <taxon>Bacteria</taxon>
        <taxon>Pseudomonadati</taxon>
        <taxon>Bacteroidota</taxon>
        <taxon>Chitinophagia</taxon>
        <taxon>Chitinophagales</taxon>
        <taxon>Chitinophagaceae</taxon>
        <taxon>Chitinophaga</taxon>
    </lineage>
</organism>
<dbReference type="RefSeq" id="WP_113617886.1">
    <property type="nucleotide sequence ID" value="NZ_QFFJ01000002.1"/>
</dbReference>
<dbReference type="GO" id="GO:0016652">
    <property type="term" value="F:oxidoreductase activity, acting on NAD(P)H as acceptor"/>
    <property type="evidence" value="ECO:0007669"/>
    <property type="project" value="UniProtKB-UniRule"/>
</dbReference>
<dbReference type="PANTHER" id="PTHR43741">
    <property type="entry name" value="FMN-DEPENDENT NADH-AZOREDUCTASE 1"/>
    <property type="match status" value="1"/>
</dbReference>
<comment type="catalytic activity">
    <reaction evidence="5">
        <text>N,N-dimethyl-1,4-phenylenediamine + anthranilate + 2 NAD(+) = 2-(4-dimethylaminophenyl)diazenylbenzoate + 2 NADH + 2 H(+)</text>
        <dbReference type="Rhea" id="RHEA:55872"/>
        <dbReference type="ChEBI" id="CHEBI:15378"/>
        <dbReference type="ChEBI" id="CHEBI:15783"/>
        <dbReference type="ChEBI" id="CHEBI:16567"/>
        <dbReference type="ChEBI" id="CHEBI:57540"/>
        <dbReference type="ChEBI" id="CHEBI:57945"/>
        <dbReference type="ChEBI" id="CHEBI:71579"/>
        <dbReference type="EC" id="1.7.1.17"/>
    </reaction>
    <physiologicalReaction direction="right-to-left" evidence="5">
        <dbReference type="Rhea" id="RHEA:55874"/>
    </physiologicalReaction>
</comment>
<dbReference type="EC" id="1.6.5.-" evidence="6"/>
<keyword evidence="4 6" id="KW-0520">NAD</keyword>
<evidence type="ECO:0000313" key="9">
    <source>
        <dbReference type="Proteomes" id="UP000253410"/>
    </source>
</evidence>
<evidence type="ECO:0000256" key="3">
    <source>
        <dbReference type="ARBA" id="ARBA00023002"/>
    </source>
</evidence>
<evidence type="ECO:0000313" key="8">
    <source>
        <dbReference type="EMBL" id="RBL89140.1"/>
    </source>
</evidence>
<comment type="catalytic activity">
    <reaction evidence="6">
        <text>2 a quinone + NADH + H(+) = 2 a 1,4-benzosemiquinone + NAD(+)</text>
        <dbReference type="Rhea" id="RHEA:65952"/>
        <dbReference type="ChEBI" id="CHEBI:15378"/>
        <dbReference type="ChEBI" id="CHEBI:57540"/>
        <dbReference type="ChEBI" id="CHEBI:57945"/>
        <dbReference type="ChEBI" id="CHEBI:132124"/>
        <dbReference type="ChEBI" id="CHEBI:134225"/>
    </reaction>
</comment>
<comment type="caution">
    <text evidence="8">The sequence shown here is derived from an EMBL/GenBank/DDBJ whole genome shotgun (WGS) entry which is preliminary data.</text>
</comment>
<dbReference type="GO" id="GO:0016655">
    <property type="term" value="F:oxidoreductase activity, acting on NAD(P)H, quinone or similar compound as acceptor"/>
    <property type="evidence" value="ECO:0007669"/>
    <property type="project" value="InterPro"/>
</dbReference>
<dbReference type="InterPro" id="IPR029039">
    <property type="entry name" value="Flavoprotein-like_sf"/>
</dbReference>
<keyword evidence="2 6" id="KW-0288">FMN</keyword>
<feature type="binding site" evidence="6">
    <location>
        <begin position="16"/>
        <end position="18"/>
    </location>
    <ligand>
        <name>FMN</name>
        <dbReference type="ChEBI" id="CHEBI:58210"/>
    </ligand>
</feature>
<dbReference type="HAMAP" id="MF_01216">
    <property type="entry name" value="Azoreductase_type1"/>
    <property type="match status" value="1"/>
</dbReference>
<protein>
    <recommendedName>
        <fullName evidence="6">FMN dependent NADH:quinone oxidoreductase</fullName>
        <ecNumber evidence="6">1.6.5.-</ecNumber>
    </recommendedName>
    <alternativeName>
        <fullName evidence="6">Azo-dye reductase</fullName>
    </alternativeName>
    <alternativeName>
        <fullName evidence="6">FMN-dependent NADH-azo compound oxidoreductase</fullName>
    </alternativeName>
    <alternativeName>
        <fullName evidence="6">FMN-dependent NADH-azoreductase</fullName>
        <ecNumber evidence="6">1.7.1.17</ecNumber>
    </alternativeName>
</protein>
<comment type="cofactor">
    <cofactor evidence="6">
        <name>FMN</name>
        <dbReference type="ChEBI" id="CHEBI:58210"/>
    </cofactor>
    <text evidence="6">Binds 1 FMN per subunit.</text>
</comment>
<dbReference type="InterPro" id="IPR050104">
    <property type="entry name" value="FMN-dep_NADH:Q_OxRdtase_AzoR1"/>
</dbReference>
<dbReference type="InterPro" id="IPR023048">
    <property type="entry name" value="NADH:quinone_OxRdtase_FMN_depd"/>
</dbReference>
<gene>
    <name evidence="6" type="primary">azoR</name>
    <name evidence="8" type="ORF">DF182_21660</name>
</gene>
<evidence type="ECO:0000256" key="2">
    <source>
        <dbReference type="ARBA" id="ARBA00022643"/>
    </source>
</evidence>
<dbReference type="EMBL" id="QFFJ01000002">
    <property type="protein sequence ID" value="RBL89140.1"/>
    <property type="molecule type" value="Genomic_DNA"/>
</dbReference>
<feature type="binding site" evidence="6">
    <location>
        <begin position="142"/>
        <end position="145"/>
    </location>
    <ligand>
        <name>FMN</name>
        <dbReference type="ChEBI" id="CHEBI:58210"/>
    </ligand>
</feature>
<keyword evidence="9" id="KW-1185">Reference proteome</keyword>
<comment type="function">
    <text evidence="6">Quinone reductase that provides resistance to thiol-specific stress caused by electrophilic quinones.</text>
</comment>
<dbReference type="SUPFAM" id="SSF52218">
    <property type="entry name" value="Flavoproteins"/>
    <property type="match status" value="1"/>
</dbReference>
<dbReference type="PANTHER" id="PTHR43741:SF4">
    <property type="entry name" value="FMN-DEPENDENT NADH:QUINONE OXIDOREDUCTASE"/>
    <property type="match status" value="1"/>
</dbReference>
<dbReference type="InterPro" id="IPR003680">
    <property type="entry name" value="Flavodoxin_fold"/>
</dbReference>
<evidence type="ECO:0000256" key="5">
    <source>
        <dbReference type="ARBA" id="ARBA00048542"/>
    </source>
</evidence>
<sequence>MKNILHIISSPRTDASASRKLGNAVVEKIKEKHADYIVTVRDLAKNPPPHLDESHINSFFTPAENRTAEQLDSIRYSDEAIKELLDADILVVETPMYNFTISSLLKAYFDHIARAGITFKSRGKGLLPEGLLKDKQAYIATSSGGVYSEGELKTYDFGEPYVRSFLTVIGINVVGAFRAEGQSIIGPEAALENAFESIAIAI</sequence>
<dbReference type="OrthoDB" id="9805013at2"/>
<dbReference type="EC" id="1.7.1.17" evidence="6"/>
<reference evidence="8 9" key="1">
    <citation type="submission" date="2018-05" db="EMBL/GenBank/DDBJ databases">
        <title>Chitinophaga sp. K3CV102501T nov., isolated from isolated from a monsoon evergreen broad-leaved forest soil.</title>
        <authorList>
            <person name="Lv Y."/>
        </authorList>
    </citation>
    <scope>NUCLEOTIDE SEQUENCE [LARGE SCALE GENOMIC DNA]</scope>
    <source>
        <strain evidence="8 9">GDMCC 1.1325</strain>
    </source>
</reference>
<comment type="similarity">
    <text evidence="6">Belongs to the azoreductase type 1 family.</text>
</comment>
<evidence type="ECO:0000256" key="6">
    <source>
        <dbReference type="HAMAP-Rule" id="MF_01216"/>
    </source>
</evidence>
<evidence type="ECO:0000256" key="1">
    <source>
        <dbReference type="ARBA" id="ARBA00022630"/>
    </source>
</evidence>
<dbReference type="GO" id="GO:0009055">
    <property type="term" value="F:electron transfer activity"/>
    <property type="evidence" value="ECO:0007669"/>
    <property type="project" value="UniProtKB-UniRule"/>
</dbReference>
<accession>A0A365XSM9</accession>
<keyword evidence="3 6" id="KW-0560">Oxidoreductase</keyword>
<name>A0A365XSM9_9BACT</name>
<dbReference type="Gene3D" id="3.40.50.360">
    <property type="match status" value="1"/>
</dbReference>
<dbReference type="Pfam" id="PF02525">
    <property type="entry name" value="Flavodoxin_2"/>
    <property type="match status" value="1"/>
</dbReference>
<keyword evidence="1 6" id="KW-0285">Flavoprotein</keyword>